<dbReference type="EMBL" id="LR798400">
    <property type="protein sequence ID" value="CAB5229316.1"/>
    <property type="molecule type" value="Genomic_DNA"/>
</dbReference>
<accession>A0A6J7XDU6</accession>
<protein>
    <submittedName>
        <fullName evidence="2">Uncharacterized protein</fullName>
    </submittedName>
</protein>
<sequence>MQTPEPCLCGATDCPRCYPGNRPEPLDRHLKYALEAVVEAVMDYGQWPVNGRAQFSIYDFLLNERDPSFPLELYVAAMSSGTEAFADRIERERKTVEAMLIDHLSDHDIVYDLACEYVAEEDET</sequence>
<gene>
    <name evidence="1" type="ORF">UFOVP1469_19</name>
    <name evidence="2" type="ORF">UFOVP1556_32</name>
</gene>
<evidence type="ECO:0000313" key="1">
    <source>
        <dbReference type="EMBL" id="CAB4214927.1"/>
    </source>
</evidence>
<proteinExistence type="predicted"/>
<dbReference type="EMBL" id="LR797418">
    <property type="protein sequence ID" value="CAB4214927.1"/>
    <property type="molecule type" value="Genomic_DNA"/>
</dbReference>
<reference evidence="2" key="1">
    <citation type="submission" date="2020-05" db="EMBL/GenBank/DDBJ databases">
        <authorList>
            <person name="Chiriac C."/>
            <person name="Salcher M."/>
            <person name="Ghai R."/>
            <person name="Kavagutti S V."/>
        </authorList>
    </citation>
    <scope>NUCLEOTIDE SEQUENCE</scope>
</reference>
<organism evidence="2">
    <name type="scientific">uncultured Caudovirales phage</name>
    <dbReference type="NCBI Taxonomy" id="2100421"/>
    <lineage>
        <taxon>Viruses</taxon>
        <taxon>Duplodnaviria</taxon>
        <taxon>Heunggongvirae</taxon>
        <taxon>Uroviricota</taxon>
        <taxon>Caudoviricetes</taxon>
        <taxon>Peduoviridae</taxon>
        <taxon>Maltschvirus</taxon>
        <taxon>Maltschvirus maltsch</taxon>
    </lineage>
</organism>
<evidence type="ECO:0000313" key="2">
    <source>
        <dbReference type="EMBL" id="CAB5229316.1"/>
    </source>
</evidence>
<name>A0A6J7XDU6_9CAUD</name>